<dbReference type="AlphaFoldDB" id="A0AAN7UXH5"/>
<sequence length="91" mass="9779">MALSRVELRNLAGRLLSDARLDRSSTSDEGHPANRVSHCTARVVSFSPPAAYPNSSALCIWIGTDGPLAYFATPPNPDKTASATTKYLYNP</sequence>
<gene>
    <name evidence="1" type="ORF">RRF57_011025</name>
</gene>
<evidence type="ECO:0000313" key="1">
    <source>
        <dbReference type="EMBL" id="KAK5635313.1"/>
    </source>
</evidence>
<protein>
    <submittedName>
        <fullName evidence="1">Uncharacterized protein</fullName>
    </submittedName>
</protein>
<evidence type="ECO:0000313" key="2">
    <source>
        <dbReference type="Proteomes" id="UP001305414"/>
    </source>
</evidence>
<accession>A0AAN7UXH5</accession>
<name>A0AAN7UXH5_9PEZI</name>
<proteinExistence type="predicted"/>
<reference evidence="1 2" key="1">
    <citation type="submission" date="2023-10" db="EMBL/GenBank/DDBJ databases">
        <title>Draft genome sequence of Xylaria bambusicola isolate GMP-LS, the root and basal stem rot pathogen of sugarcane in Indonesia.</title>
        <authorList>
            <person name="Selvaraj P."/>
            <person name="Muralishankar V."/>
            <person name="Muruganantham S."/>
            <person name="Sp S."/>
            <person name="Haryani S."/>
            <person name="Lau K.J.X."/>
            <person name="Naqvi N.I."/>
        </authorList>
    </citation>
    <scope>NUCLEOTIDE SEQUENCE [LARGE SCALE GENOMIC DNA]</scope>
    <source>
        <strain evidence="1">GMP-LS</strain>
    </source>
</reference>
<dbReference type="Proteomes" id="UP001305414">
    <property type="component" value="Unassembled WGS sequence"/>
</dbReference>
<keyword evidence="2" id="KW-1185">Reference proteome</keyword>
<dbReference type="EMBL" id="JAWHQM010000051">
    <property type="protein sequence ID" value="KAK5635313.1"/>
    <property type="molecule type" value="Genomic_DNA"/>
</dbReference>
<comment type="caution">
    <text evidence="1">The sequence shown here is derived from an EMBL/GenBank/DDBJ whole genome shotgun (WGS) entry which is preliminary data.</text>
</comment>
<organism evidence="1 2">
    <name type="scientific">Xylaria bambusicola</name>
    <dbReference type="NCBI Taxonomy" id="326684"/>
    <lineage>
        <taxon>Eukaryota</taxon>
        <taxon>Fungi</taxon>
        <taxon>Dikarya</taxon>
        <taxon>Ascomycota</taxon>
        <taxon>Pezizomycotina</taxon>
        <taxon>Sordariomycetes</taxon>
        <taxon>Xylariomycetidae</taxon>
        <taxon>Xylariales</taxon>
        <taxon>Xylariaceae</taxon>
        <taxon>Xylaria</taxon>
    </lineage>
</organism>